<accession>V5SHA0</accession>
<feature type="transmembrane region" description="Helical" evidence="9">
    <location>
        <begin position="26"/>
        <end position="45"/>
    </location>
</feature>
<dbReference type="SUPFAM" id="SSF161098">
    <property type="entry name" value="MetI-like"/>
    <property type="match status" value="2"/>
</dbReference>
<evidence type="ECO:0000256" key="5">
    <source>
        <dbReference type="ARBA" id="ARBA00022692"/>
    </source>
</evidence>
<dbReference type="HOGENOM" id="CLU_019602_8_0_5"/>
<keyword evidence="12" id="KW-1185">Reference proteome</keyword>
<dbReference type="Gene3D" id="1.10.3720.10">
    <property type="entry name" value="MetI-like"/>
    <property type="match status" value="1"/>
</dbReference>
<dbReference type="InterPro" id="IPR035906">
    <property type="entry name" value="MetI-like_sf"/>
</dbReference>
<feature type="transmembrane region" description="Helical" evidence="9">
    <location>
        <begin position="225"/>
        <end position="247"/>
    </location>
</feature>
<keyword evidence="3 9" id="KW-0813">Transport</keyword>
<dbReference type="InterPro" id="IPR043429">
    <property type="entry name" value="ArtM/GltK/GlnP/TcyL/YhdX-like"/>
</dbReference>
<dbReference type="PROSITE" id="PS50928">
    <property type="entry name" value="ABC_TM1"/>
    <property type="match status" value="1"/>
</dbReference>
<evidence type="ECO:0000313" key="12">
    <source>
        <dbReference type="Proteomes" id="UP000018542"/>
    </source>
</evidence>
<dbReference type="RefSeq" id="WP_023788341.1">
    <property type="nucleotide sequence ID" value="NC_022997.1"/>
</dbReference>
<dbReference type="PANTHER" id="PTHR30614">
    <property type="entry name" value="MEMBRANE COMPONENT OF AMINO ACID ABC TRANSPORTER"/>
    <property type="match status" value="1"/>
</dbReference>
<dbReference type="Proteomes" id="UP000018542">
    <property type="component" value="Chromosome"/>
</dbReference>
<dbReference type="PANTHER" id="PTHR30614:SF37">
    <property type="entry name" value="AMINO-ACID ABC TRANSPORTER PERMEASE PROTEIN YHDX-RELATED"/>
    <property type="match status" value="1"/>
</dbReference>
<dbReference type="GO" id="GO:0043190">
    <property type="term" value="C:ATP-binding cassette (ABC) transporter complex"/>
    <property type="evidence" value="ECO:0007669"/>
    <property type="project" value="InterPro"/>
</dbReference>
<dbReference type="AlphaFoldDB" id="V5SHA0"/>
<proteinExistence type="inferred from homology"/>
<dbReference type="GO" id="GO:0022857">
    <property type="term" value="F:transmembrane transporter activity"/>
    <property type="evidence" value="ECO:0007669"/>
    <property type="project" value="InterPro"/>
</dbReference>
<evidence type="ECO:0000256" key="8">
    <source>
        <dbReference type="ARBA" id="ARBA00023136"/>
    </source>
</evidence>
<dbReference type="STRING" id="1029756.W911_15175"/>
<dbReference type="InterPro" id="IPR000515">
    <property type="entry name" value="MetI-like"/>
</dbReference>
<keyword evidence="5 9" id="KW-0812">Transmembrane</keyword>
<keyword evidence="4" id="KW-1003">Cell membrane</keyword>
<evidence type="ECO:0000256" key="7">
    <source>
        <dbReference type="ARBA" id="ARBA00022989"/>
    </source>
</evidence>
<feature type="transmembrane region" description="Helical" evidence="9">
    <location>
        <begin position="368"/>
        <end position="390"/>
    </location>
</feature>
<sequence>MRSPDLKRWREPATWKEAAYDPGVRAAVFQVLLALAIAFLAYEIVSNTIENLRKQNIASGFGFLSETAGFDISQTPIPYSSKSTYGAAFLVGLANTLIVAFIGIAIATVLGFTIGIARLSPNWLVAKLALSYVELIRNMPLLLQLLVWYVAVLRTLPFPQDALALPGGGFLDVRGLHLPRFSLDSGGGILLAVLALALAGAWWLKRQAGIDREAGQTVPTRAQRVGWGLVIAVPTIAVAIAFAASSVSYPVLGRFNHEGGLSIEPEFLALVIGLSTYTAAFIAEIVRAGLQGVPRGQREAAAALGLSRRQALRLVILPQSLRIIIPPLTNQYLNLTKNSSLAVAIGYPDLVSVFSGTVLNQTGQAVEVILITMAVYLAISLATAAFMNWFNKRTSWAER</sequence>
<evidence type="ECO:0000259" key="10">
    <source>
        <dbReference type="PROSITE" id="PS50928"/>
    </source>
</evidence>
<dbReference type="EMBL" id="CP006912">
    <property type="protein sequence ID" value="AHB49430.1"/>
    <property type="molecule type" value="Genomic_DNA"/>
</dbReference>
<dbReference type="GO" id="GO:0006865">
    <property type="term" value="P:amino acid transport"/>
    <property type="evidence" value="ECO:0007669"/>
    <property type="project" value="UniProtKB-KW"/>
</dbReference>
<feature type="transmembrane region" description="Helical" evidence="9">
    <location>
        <begin position="87"/>
        <end position="117"/>
    </location>
</feature>
<dbReference type="InterPro" id="IPR010065">
    <property type="entry name" value="AA_ABC_transptr_permease_3TM"/>
</dbReference>
<name>V5SHA0_9HYPH</name>
<dbReference type="PATRIC" id="fig|1029756.8.peg.3163"/>
<dbReference type="OrthoDB" id="9808531at2"/>
<evidence type="ECO:0000256" key="3">
    <source>
        <dbReference type="ARBA" id="ARBA00022448"/>
    </source>
</evidence>
<gene>
    <name evidence="11" type="ORF">W911_15175</name>
</gene>
<feature type="transmembrane region" description="Helical" evidence="9">
    <location>
        <begin position="186"/>
        <end position="204"/>
    </location>
</feature>
<protein>
    <submittedName>
        <fullName evidence="11">Amino acid ABC transporter permease</fullName>
    </submittedName>
</protein>
<evidence type="ECO:0000256" key="9">
    <source>
        <dbReference type="RuleBase" id="RU363032"/>
    </source>
</evidence>
<dbReference type="NCBIfam" id="TIGR01726">
    <property type="entry name" value="HEQRo_perm_3TM"/>
    <property type="match status" value="1"/>
</dbReference>
<evidence type="ECO:0000256" key="1">
    <source>
        <dbReference type="ARBA" id="ARBA00004429"/>
    </source>
</evidence>
<comment type="similarity">
    <text evidence="2">Belongs to the binding-protein-dependent transport system permease family. HisMQ subfamily.</text>
</comment>
<reference evidence="11 12" key="1">
    <citation type="journal article" date="2014" name="Genome Announc.">
        <title>Complete Genome Sequence of Hyphomicrobium nitrativorans Strain NL23, a Denitrifying Bacterium Isolated from Biofilm of a Methanol-Fed Denitrification System Treating Seawater at the Montreal Biodome.</title>
        <authorList>
            <person name="Martineau C."/>
            <person name="Villeneuve C."/>
            <person name="Mauffrey F."/>
            <person name="Villemur R."/>
        </authorList>
    </citation>
    <scope>NUCLEOTIDE SEQUENCE [LARGE SCALE GENOMIC DNA]</scope>
    <source>
        <strain evidence="11">NL23</strain>
    </source>
</reference>
<evidence type="ECO:0000256" key="2">
    <source>
        <dbReference type="ARBA" id="ARBA00010072"/>
    </source>
</evidence>
<evidence type="ECO:0000313" key="11">
    <source>
        <dbReference type="EMBL" id="AHB49430.1"/>
    </source>
</evidence>
<feature type="domain" description="ABC transmembrane type-1" evidence="10">
    <location>
        <begin position="93"/>
        <end position="387"/>
    </location>
</feature>
<dbReference type="CDD" id="cd06261">
    <property type="entry name" value="TM_PBP2"/>
    <property type="match status" value="1"/>
</dbReference>
<evidence type="ECO:0000256" key="4">
    <source>
        <dbReference type="ARBA" id="ARBA00022475"/>
    </source>
</evidence>
<comment type="subcellular location">
    <subcellularLocation>
        <location evidence="1">Cell inner membrane</location>
        <topology evidence="1">Multi-pass membrane protein</topology>
    </subcellularLocation>
    <subcellularLocation>
        <location evidence="9">Cell membrane</location>
        <topology evidence="9">Multi-pass membrane protein</topology>
    </subcellularLocation>
</comment>
<feature type="transmembrane region" description="Helical" evidence="9">
    <location>
        <begin position="267"/>
        <end position="290"/>
    </location>
</feature>
<keyword evidence="6" id="KW-0029">Amino-acid transport</keyword>
<keyword evidence="7 9" id="KW-1133">Transmembrane helix</keyword>
<dbReference type="KEGG" id="hni:W911_15175"/>
<evidence type="ECO:0000256" key="6">
    <source>
        <dbReference type="ARBA" id="ARBA00022970"/>
    </source>
</evidence>
<keyword evidence="8 9" id="KW-0472">Membrane</keyword>
<dbReference type="Pfam" id="PF00528">
    <property type="entry name" value="BPD_transp_1"/>
    <property type="match status" value="1"/>
</dbReference>
<organism evidence="11 12">
    <name type="scientific">Hyphomicrobium nitrativorans NL23</name>
    <dbReference type="NCBI Taxonomy" id="1029756"/>
    <lineage>
        <taxon>Bacteria</taxon>
        <taxon>Pseudomonadati</taxon>
        <taxon>Pseudomonadota</taxon>
        <taxon>Alphaproteobacteria</taxon>
        <taxon>Hyphomicrobiales</taxon>
        <taxon>Hyphomicrobiaceae</taxon>
        <taxon>Hyphomicrobium</taxon>
    </lineage>
</organism>